<proteinExistence type="predicted"/>
<dbReference type="OrthoDB" id="8748046at2"/>
<protein>
    <recommendedName>
        <fullName evidence="3">Sulfatase-modifying factor enzyme domain-containing protein</fullName>
    </recommendedName>
</protein>
<reference evidence="1 2" key="1">
    <citation type="submission" date="2010-03" db="EMBL/GenBank/DDBJ databases">
        <title>Complete sequence of Sideroxydans lithotrophicus ES-1.</title>
        <authorList>
            <consortium name="US DOE Joint Genome Institute"/>
            <person name="Lucas S."/>
            <person name="Copeland A."/>
            <person name="Lapidus A."/>
            <person name="Cheng J.-F."/>
            <person name="Bruce D."/>
            <person name="Goodwin L."/>
            <person name="Pitluck S."/>
            <person name="Munk A.C."/>
            <person name="Detter J.C."/>
            <person name="Han C."/>
            <person name="Tapia R."/>
            <person name="Larimer F."/>
            <person name="Land M."/>
            <person name="Hauser L."/>
            <person name="Kyrpides N."/>
            <person name="Ivanova N."/>
            <person name="Emerson D."/>
            <person name="Woyke T."/>
        </authorList>
    </citation>
    <scope>NUCLEOTIDE SEQUENCE [LARGE SCALE GENOMIC DNA]</scope>
    <source>
        <strain evidence="1 2">ES-1</strain>
    </source>
</reference>
<dbReference type="HOGENOM" id="CLU_813533_0_0_4"/>
<gene>
    <name evidence="1" type="ordered locus">Slit_1951</name>
</gene>
<dbReference type="STRING" id="580332.Slit_1951"/>
<dbReference type="InterPro" id="IPR016187">
    <property type="entry name" value="CTDL_fold"/>
</dbReference>
<evidence type="ECO:0008006" key="3">
    <source>
        <dbReference type="Google" id="ProtNLM"/>
    </source>
</evidence>
<dbReference type="eggNOG" id="COG1262">
    <property type="taxonomic scope" value="Bacteria"/>
</dbReference>
<dbReference type="InterPro" id="IPR042095">
    <property type="entry name" value="SUMF_sf"/>
</dbReference>
<dbReference type="Proteomes" id="UP000001625">
    <property type="component" value="Chromosome"/>
</dbReference>
<sequence>MCNRHSFILTRAGKVLDGLGLTDHHTEILELHGFKNTDDTVNKGEWQPPKGWPDADWEDGWTKDTTVFEYKKSHLDAIGRHLKKLYPTMAEWDAGDKLRELSKAECDEAKHLMADSEFIVVPQVTLPDGLVVPSFKVAKYPMSRRANAIPVSVASDKPWSRVSYHSACAVSARVGLQLIRETQALAIAYDIYLQPENWTGGKVGEGQLFQGIRKGNVGSAQAGDCESKDPTERSWHQLSNGERIYHFAGNIFTWVHDDVQGDDKGLSGKITADSISLTTSPHKSCEKGVGYIPDGARDWSGRALIRGGFWGSGSGAGVFHLGGDDPEYGGGGVGFRCTFGL</sequence>
<evidence type="ECO:0000313" key="1">
    <source>
        <dbReference type="EMBL" id="ADE12180.1"/>
    </source>
</evidence>
<keyword evidence="2" id="KW-1185">Reference proteome</keyword>
<dbReference type="EMBL" id="CP001965">
    <property type="protein sequence ID" value="ADE12180.1"/>
    <property type="molecule type" value="Genomic_DNA"/>
</dbReference>
<name>D5CT94_SIDLE</name>
<organism evidence="1 2">
    <name type="scientific">Sideroxydans lithotrophicus (strain ES-1)</name>
    <dbReference type="NCBI Taxonomy" id="580332"/>
    <lineage>
        <taxon>Bacteria</taxon>
        <taxon>Pseudomonadati</taxon>
        <taxon>Pseudomonadota</taxon>
        <taxon>Betaproteobacteria</taxon>
        <taxon>Nitrosomonadales</taxon>
        <taxon>Gallionellaceae</taxon>
        <taxon>Sideroxydans</taxon>
    </lineage>
</organism>
<accession>D5CT94</accession>
<dbReference type="RefSeq" id="WP_013030078.1">
    <property type="nucleotide sequence ID" value="NC_013959.1"/>
</dbReference>
<dbReference type="SUPFAM" id="SSF56436">
    <property type="entry name" value="C-type lectin-like"/>
    <property type="match status" value="1"/>
</dbReference>
<dbReference type="Gene3D" id="3.90.1580.10">
    <property type="entry name" value="paralog of FGE (formylglycine-generating enzyme)"/>
    <property type="match status" value="1"/>
</dbReference>
<evidence type="ECO:0000313" key="2">
    <source>
        <dbReference type="Proteomes" id="UP000001625"/>
    </source>
</evidence>
<dbReference type="AlphaFoldDB" id="D5CT94"/>
<dbReference type="KEGG" id="slt:Slit_1951"/>